<gene>
    <name evidence="2" type="ORF">DWB85_06545</name>
</gene>
<protein>
    <submittedName>
        <fullName evidence="2">2-hydroxychromene-2-carboxylate isomerase</fullName>
    </submittedName>
</protein>
<dbReference type="Proteomes" id="UP000265509">
    <property type="component" value="Unassembled WGS sequence"/>
</dbReference>
<proteinExistence type="predicted"/>
<evidence type="ECO:0000313" key="3">
    <source>
        <dbReference type="Proteomes" id="UP000265509"/>
    </source>
</evidence>
<name>A0A3L7DZH8_9GAMM</name>
<accession>A0A3L7DZH8</accession>
<dbReference type="PANTHER" id="PTHR42943">
    <property type="entry name" value="GLUTATHIONE S-TRANSFERASE KAPPA"/>
    <property type="match status" value="1"/>
</dbReference>
<dbReference type="PANTHER" id="PTHR42943:SF2">
    <property type="entry name" value="GLUTATHIONE S-TRANSFERASE KAPPA 1"/>
    <property type="match status" value="1"/>
</dbReference>
<dbReference type="RefSeq" id="WP_117953407.1">
    <property type="nucleotide sequence ID" value="NZ_QRAN01000005.1"/>
</dbReference>
<feature type="domain" description="DSBA-like thioredoxin" evidence="1">
    <location>
        <begin position="259"/>
        <end position="450"/>
    </location>
</feature>
<dbReference type="InterPro" id="IPR036249">
    <property type="entry name" value="Thioredoxin-like_sf"/>
</dbReference>
<dbReference type="GO" id="GO:0016491">
    <property type="term" value="F:oxidoreductase activity"/>
    <property type="evidence" value="ECO:0007669"/>
    <property type="project" value="InterPro"/>
</dbReference>
<dbReference type="Gene3D" id="3.40.30.10">
    <property type="entry name" value="Glutaredoxin"/>
    <property type="match status" value="1"/>
</dbReference>
<dbReference type="InterPro" id="IPR001853">
    <property type="entry name" value="DSBA-like_thioredoxin_dom"/>
</dbReference>
<reference evidence="2 3" key="1">
    <citation type="submission" date="2018-07" db="EMBL/GenBank/DDBJ databases">
        <title>Halioglobus sp. genome submission.</title>
        <authorList>
            <person name="Ye M.-Q."/>
            <person name="Du Z.-J."/>
        </authorList>
    </citation>
    <scope>NUCLEOTIDE SEQUENCE [LARGE SCALE GENOMIC DNA]</scope>
    <source>
        <strain evidence="2 3">U0301</strain>
    </source>
</reference>
<dbReference type="EMBL" id="QRAN01000005">
    <property type="protein sequence ID" value="RLQ22636.1"/>
    <property type="molecule type" value="Genomic_DNA"/>
</dbReference>
<dbReference type="GO" id="GO:0016853">
    <property type="term" value="F:isomerase activity"/>
    <property type="evidence" value="ECO:0007669"/>
    <property type="project" value="UniProtKB-KW"/>
</dbReference>
<keyword evidence="3" id="KW-1185">Reference proteome</keyword>
<evidence type="ECO:0000313" key="2">
    <source>
        <dbReference type="EMBL" id="RLQ22636.1"/>
    </source>
</evidence>
<dbReference type="Pfam" id="PF01323">
    <property type="entry name" value="DSBA"/>
    <property type="match status" value="1"/>
</dbReference>
<keyword evidence="2" id="KW-0413">Isomerase</keyword>
<dbReference type="InterPro" id="IPR051924">
    <property type="entry name" value="GST_Kappa/NadH"/>
</dbReference>
<evidence type="ECO:0000259" key="1">
    <source>
        <dbReference type="Pfam" id="PF01323"/>
    </source>
</evidence>
<sequence length="460" mass="51051">MAQQFTEQGGAATADPSPLRRWVTSRLLTHIASDSRLTRRRRRLEKQRLRAGKRHRVEYFHQVEDAYSQLLAQVLAAFCQRYDVELVCHLVRGPEGKNVAEPALLLKLSCYDAFHVAPEYGLDFPCSSYALAEESVNLAAAVLASLDSERFVASAAAVGAALWAGDSAALQQIATELGTASPAELQSALDAGTARRAELGHYSGGMLYCAGEWYWGVDRLYHLEKRLRALGADTRPDQPMLVPRPEIETAAPRDNGSLTLEIYPSLRSPYTAIVFDRSLQLAADTGVNLVVRPVLPMVMRGVPATREKGFYIFADVAREAREAGWSWGRFYDPIGEPVRRCYSLYPWAVAQGRGNALLSCFLRAAFVDGVNTNTRRGLRRVVEAAGLDWRQAEPRIGSTGWEEMLEENRLAMYAAGLWGVPSFRLLDANGEGLLSLWGQDRLWLVAREIQRQLAARGANR</sequence>
<dbReference type="SUPFAM" id="SSF52833">
    <property type="entry name" value="Thioredoxin-like"/>
    <property type="match status" value="2"/>
</dbReference>
<dbReference type="OrthoDB" id="5244108at2"/>
<dbReference type="AlphaFoldDB" id="A0A3L7DZH8"/>
<organism evidence="2 3">
    <name type="scientific">Seongchinamella sediminis</name>
    <dbReference type="NCBI Taxonomy" id="2283635"/>
    <lineage>
        <taxon>Bacteria</taxon>
        <taxon>Pseudomonadati</taxon>
        <taxon>Pseudomonadota</taxon>
        <taxon>Gammaproteobacteria</taxon>
        <taxon>Cellvibrionales</taxon>
        <taxon>Halieaceae</taxon>
        <taxon>Seongchinamella</taxon>
    </lineage>
</organism>
<comment type="caution">
    <text evidence="2">The sequence shown here is derived from an EMBL/GenBank/DDBJ whole genome shotgun (WGS) entry which is preliminary data.</text>
</comment>